<feature type="region of interest" description="Disordered" evidence="1">
    <location>
        <begin position="172"/>
        <end position="198"/>
    </location>
</feature>
<evidence type="ECO:0000313" key="3">
    <source>
        <dbReference type="Proteomes" id="UP000815325"/>
    </source>
</evidence>
<reference evidence="2" key="1">
    <citation type="submission" date="2017-08" db="EMBL/GenBank/DDBJ databases">
        <authorList>
            <person name="Polle J.E."/>
            <person name="Barry K."/>
            <person name="Cushman J."/>
            <person name="Schmutz J."/>
            <person name="Tran D."/>
            <person name="Hathwaick L.T."/>
            <person name="Yim W.C."/>
            <person name="Jenkins J."/>
            <person name="Mckie-Krisberg Z.M."/>
            <person name="Prochnik S."/>
            <person name="Lindquist E."/>
            <person name="Dockter R.B."/>
            <person name="Adam C."/>
            <person name="Molina H."/>
            <person name="Bunkerborg J."/>
            <person name="Jin E."/>
            <person name="Buchheim M."/>
            <person name="Magnuson J."/>
        </authorList>
    </citation>
    <scope>NUCLEOTIDE SEQUENCE</scope>
    <source>
        <strain evidence="2">CCAP 19/18</strain>
    </source>
</reference>
<organism evidence="2 3">
    <name type="scientific">Dunaliella salina</name>
    <name type="common">Green alga</name>
    <name type="synonym">Protococcus salinus</name>
    <dbReference type="NCBI Taxonomy" id="3046"/>
    <lineage>
        <taxon>Eukaryota</taxon>
        <taxon>Viridiplantae</taxon>
        <taxon>Chlorophyta</taxon>
        <taxon>core chlorophytes</taxon>
        <taxon>Chlorophyceae</taxon>
        <taxon>CS clade</taxon>
        <taxon>Chlamydomonadales</taxon>
        <taxon>Dunaliellaceae</taxon>
        <taxon>Dunaliella</taxon>
    </lineage>
</organism>
<proteinExistence type="predicted"/>
<keyword evidence="3" id="KW-1185">Reference proteome</keyword>
<evidence type="ECO:0000313" key="2">
    <source>
        <dbReference type="EMBL" id="KAF5832428.1"/>
    </source>
</evidence>
<dbReference type="Proteomes" id="UP000815325">
    <property type="component" value="Unassembled WGS sequence"/>
</dbReference>
<gene>
    <name evidence="2" type="ORF">DUNSADRAFT_11674</name>
</gene>
<protein>
    <recommendedName>
        <fullName evidence="4">Encoded protein</fullName>
    </recommendedName>
</protein>
<accession>A0ABZ3KTD0</accession>
<evidence type="ECO:0008006" key="4">
    <source>
        <dbReference type="Google" id="ProtNLM"/>
    </source>
</evidence>
<dbReference type="EMBL" id="MU069874">
    <property type="protein sequence ID" value="KAF5832428.1"/>
    <property type="molecule type" value="Genomic_DNA"/>
</dbReference>
<name>A0ABZ3KTD0_DUNSA</name>
<sequence length="334" mass="36979">MGILGWDIKQRFLKDQKRITGVHVPLYAYEHHGLYSPSHQPVSHSSCSFPHSSTSSSLLGGGMHRHEQLTPGFRHTAPKSRAPCQKCGRFHSPHSLCYGPNYEQHPSRQMQQHSNTVVQHPQVHMTSSYNPEQFAPNADLHTTNLHWPPPMSMITVVNEPETLVSAAAPVPFSPSTNLESRRHARPAPQNDRPAPAAPILPASAHASAFVQIPLKALGEEKLLQLLRTQPESTVSFSMNAKTSVALLERTDILSGEAGSNSQGNAPVVALTSEPKSAGTVNTSDAQIQDYFRRPAGLYRLKEGLTLEHNGFALQHQRHADFHFPWQYWSCGRQD</sequence>
<comment type="caution">
    <text evidence="2">The sequence shown here is derived from an EMBL/GenBank/DDBJ whole genome shotgun (WGS) entry which is preliminary data.</text>
</comment>
<evidence type="ECO:0000256" key="1">
    <source>
        <dbReference type="SAM" id="MobiDB-lite"/>
    </source>
</evidence>